<name>A0A8I2YM77_9AGAM</name>
<feature type="domain" description="Glutaminase A N-terminal" evidence="1">
    <location>
        <begin position="36"/>
        <end position="94"/>
    </location>
</feature>
<dbReference type="OrthoDB" id="3918848at2759"/>
<dbReference type="EMBL" id="JAGFBS010000018">
    <property type="protein sequence ID" value="KAG6374531.1"/>
    <property type="molecule type" value="Genomic_DNA"/>
</dbReference>
<dbReference type="AlphaFoldDB" id="A0A8I2YM77"/>
<keyword evidence="3" id="KW-1185">Reference proteome</keyword>
<dbReference type="Pfam" id="PF17168">
    <property type="entry name" value="DUF5127"/>
    <property type="match status" value="1"/>
</dbReference>
<accession>A0A8I2YM77</accession>
<dbReference type="InterPro" id="IPR033433">
    <property type="entry name" value="GtaA_N"/>
</dbReference>
<comment type="caution">
    <text evidence="2">The sequence shown here is derived from an EMBL/GenBank/DDBJ whole genome shotgun (WGS) entry which is preliminary data.</text>
</comment>
<organism evidence="2 3">
    <name type="scientific">Boletus reticuloceps</name>
    <dbReference type="NCBI Taxonomy" id="495285"/>
    <lineage>
        <taxon>Eukaryota</taxon>
        <taxon>Fungi</taxon>
        <taxon>Dikarya</taxon>
        <taxon>Basidiomycota</taxon>
        <taxon>Agaricomycotina</taxon>
        <taxon>Agaricomycetes</taxon>
        <taxon>Agaricomycetidae</taxon>
        <taxon>Boletales</taxon>
        <taxon>Boletineae</taxon>
        <taxon>Boletaceae</taxon>
        <taxon>Boletoideae</taxon>
        <taxon>Boletus</taxon>
    </lineage>
</organism>
<evidence type="ECO:0000259" key="1">
    <source>
        <dbReference type="Pfam" id="PF17168"/>
    </source>
</evidence>
<dbReference type="Proteomes" id="UP000683000">
    <property type="component" value="Unassembled WGS sequence"/>
</dbReference>
<gene>
    <name evidence="2" type="ORF">JVT61DRAFT_4580</name>
</gene>
<evidence type="ECO:0000313" key="2">
    <source>
        <dbReference type="EMBL" id="KAG6374531.1"/>
    </source>
</evidence>
<reference evidence="2" key="1">
    <citation type="submission" date="2021-03" db="EMBL/GenBank/DDBJ databases">
        <title>Evolutionary innovations through gain and loss of genes in the ectomycorrhizal Boletales.</title>
        <authorList>
            <person name="Wu G."/>
            <person name="Miyauchi S."/>
            <person name="Morin E."/>
            <person name="Yang Z.-L."/>
            <person name="Xu J."/>
            <person name="Martin F.M."/>
        </authorList>
    </citation>
    <scope>NUCLEOTIDE SEQUENCE</scope>
    <source>
        <strain evidence="2">BR01</strain>
    </source>
</reference>
<protein>
    <recommendedName>
        <fullName evidence="1">Glutaminase A N-terminal domain-containing protein</fullName>
    </recommendedName>
</protein>
<evidence type="ECO:0000313" key="3">
    <source>
        <dbReference type="Proteomes" id="UP000683000"/>
    </source>
</evidence>
<proteinExistence type="predicted"/>
<sequence>MASTIGRSSGLPGYVPAYTILGDSVVSRTSPVLATQNSMHVAPRYLFDLEPSDLVKQFTPFSYLTVQAISTDGAAHTVNVYTDISAEWACASNNT</sequence>